<feature type="transmembrane region" description="Helical" evidence="1">
    <location>
        <begin position="220"/>
        <end position="239"/>
    </location>
</feature>
<keyword evidence="1" id="KW-1133">Transmembrane helix</keyword>
<feature type="signal peptide" evidence="2">
    <location>
        <begin position="1"/>
        <end position="23"/>
    </location>
</feature>
<organism evidence="3 4">
    <name type="scientific">Allacma fusca</name>
    <dbReference type="NCBI Taxonomy" id="39272"/>
    <lineage>
        <taxon>Eukaryota</taxon>
        <taxon>Metazoa</taxon>
        <taxon>Ecdysozoa</taxon>
        <taxon>Arthropoda</taxon>
        <taxon>Hexapoda</taxon>
        <taxon>Collembola</taxon>
        <taxon>Symphypleona</taxon>
        <taxon>Sminthuridae</taxon>
        <taxon>Allacma</taxon>
    </lineage>
</organism>
<proteinExistence type="predicted"/>
<name>A0A8J2JIE3_9HEXA</name>
<evidence type="ECO:0000256" key="1">
    <source>
        <dbReference type="SAM" id="Phobius"/>
    </source>
</evidence>
<dbReference type="AlphaFoldDB" id="A0A8J2JIE3"/>
<accession>A0A8J2JIE3</accession>
<feature type="chain" id="PRO_5035144271" description="Protein sleepless" evidence="2">
    <location>
        <begin position="24"/>
        <end position="243"/>
    </location>
</feature>
<keyword evidence="2" id="KW-0732">Signal</keyword>
<evidence type="ECO:0000313" key="3">
    <source>
        <dbReference type="EMBL" id="CAG7718767.1"/>
    </source>
</evidence>
<reference evidence="3" key="1">
    <citation type="submission" date="2021-06" db="EMBL/GenBank/DDBJ databases">
        <authorList>
            <person name="Hodson N. C."/>
            <person name="Mongue J. A."/>
            <person name="Jaron S. K."/>
        </authorList>
    </citation>
    <scope>NUCLEOTIDE SEQUENCE</scope>
</reference>
<evidence type="ECO:0000256" key="2">
    <source>
        <dbReference type="SAM" id="SignalP"/>
    </source>
</evidence>
<comment type="caution">
    <text evidence="3">The sequence shown here is derived from an EMBL/GenBank/DDBJ whole genome shotgun (WGS) entry which is preliminary data.</text>
</comment>
<keyword evidence="1" id="KW-0472">Membrane</keyword>
<evidence type="ECO:0000313" key="4">
    <source>
        <dbReference type="Proteomes" id="UP000708208"/>
    </source>
</evidence>
<keyword evidence="4" id="KW-1185">Reference proteome</keyword>
<dbReference type="OrthoDB" id="8187791at2759"/>
<gene>
    <name evidence="3" type="ORF">AFUS01_LOCUS8138</name>
</gene>
<dbReference type="EMBL" id="CAJVCH010055855">
    <property type="protein sequence ID" value="CAG7718767.1"/>
    <property type="molecule type" value="Genomic_DNA"/>
</dbReference>
<evidence type="ECO:0008006" key="5">
    <source>
        <dbReference type="Google" id="ProtNLM"/>
    </source>
</evidence>
<protein>
    <recommendedName>
        <fullName evidence="5">Protein sleepless</fullName>
    </recommendedName>
</protein>
<keyword evidence="1" id="KW-0812">Transmembrane</keyword>
<sequence>MEPSWKLFLISCAFLYLSFWTLGSDSTQQESIFELKVAHAHGEHNLFDVIRADETLPSTTTEGTPGNPIEVNTTNSEECERTGSCCYQYTWPGLRFDNGNTNFTCDNYGKNYGSKEPCKLPIVFTYQNTTKGNRPNITELIKYTDANNYKIYCRKGSSSCIKYSYFLGDKVWNETRMCGVVQSINKGRAINKGCYQENLGGYTREVCVCSTDRCNKSPTIIAPQALTLLLAPLIMSYYFRSRN</sequence>
<dbReference type="Proteomes" id="UP000708208">
    <property type="component" value="Unassembled WGS sequence"/>
</dbReference>